<protein>
    <submittedName>
        <fullName evidence="5">Cyclohexanecarboxylate-CoA ligase</fullName>
    </submittedName>
</protein>
<comment type="cofactor">
    <cofactor evidence="1">
        <name>pantetheine 4'-phosphate</name>
        <dbReference type="ChEBI" id="CHEBI:47942"/>
    </cofactor>
</comment>
<keyword evidence="2" id="KW-0596">Phosphopantetheine</keyword>
<dbReference type="GO" id="GO:0072330">
    <property type="term" value="P:monocarboxylic acid biosynthetic process"/>
    <property type="evidence" value="ECO:0007669"/>
    <property type="project" value="UniProtKB-ARBA"/>
</dbReference>
<dbReference type="PROSITE" id="PS00455">
    <property type="entry name" value="AMP_BINDING"/>
    <property type="match status" value="2"/>
</dbReference>
<dbReference type="NCBIfam" id="TIGR01733">
    <property type="entry name" value="AA-adenyl-dom"/>
    <property type="match status" value="2"/>
</dbReference>
<dbReference type="NCBIfam" id="NF003417">
    <property type="entry name" value="PRK04813.1"/>
    <property type="match status" value="2"/>
</dbReference>
<dbReference type="FunFam" id="2.30.38.10:FF:000001">
    <property type="entry name" value="Non-ribosomal peptide synthetase PvdI"/>
    <property type="match status" value="2"/>
</dbReference>
<keyword evidence="5" id="KW-0436">Ligase</keyword>
<evidence type="ECO:0000256" key="3">
    <source>
        <dbReference type="ARBA" id="ARBA00022553"/>
    </source>
</evidence>
<dbReference type="InterPro" id="IPR045851">
    <property type="entry name" value="AMP-bd_C_sf"/>
</dbReference>
<dbReference type="SUPFAM" id="SSF47336">
    <property type="entry name" value="ACP-like"/>
    <property type="match status" value="2"/>
</dbReference>
<dbReference type="CDD" id="cd12115">
    <property type="entry name" value="A_NRPS_Sfm_like"/>
    <property type="match status" value="1"/>
</dbReference>
<feature type="domain" description="Carrier" evidence="4">
    <location>
        <begin position="988"/>
        <end position="1063"/>
    </location>
</feature>
<reference evidence="5 6" key="1">
    <citation type="journal article" date="2013" name="PLoS ONE">
        <title>Cultivation and Complete Genome Sequencing of Gloeobacter kilaueensis sp. nov., from a Lava Cave in Kilauea Caldera, Hawai'i.</title>
        <authorList>
            <person name="Saw J.H."/>
            <person name="Schatz M."/>
            <person name="Brown M.V."/>
            <person name="Kunkel D.D."/>
            <person name="Foster J.S."/>
            <person name="Shick H."/>
            <person name="Christensen S."/>
            <person name="Hou S."/>
            <person name="Wan X."/>
            <person name="Donachie S.P."/>
        </authorList>
    </citation>
    <scope>NUCLEOTIDE SEQUENCE [LARGE SCALE GENOMIC DNA]</scope>
    <source>
        <strain evidence="6">JS</strain>
    </source>
</reference>
<dbReference type="PANTHER" id="PTHR45527">
    <property type="entry name" value="NONRIBOSOMAL PEPTIDE SYNTHETASE"/>
    <property type="match status" value="1"/>
</dbReference>
<evidence type="ECO:0000256" key="1">
    <source>
        <dbReference type="ARBA" id="ARBA00001957"/>
    </source>
</evidence>
<dbReference type="InterPro" id="IPR036736">
    <property type="entry name" value="ACP-like_sf"/>
</dbReference>
<dbReference type="PROSITE" id="PS00012">
    <property type="entry name" value="PHOSPHOPANTETHEINE"/>
    <property type="match status" value="1"/>
</dbReference>
<keyword evidence="6" id="KW-1185">Reference proteome</keyword>
<organism evidence="5 6">
    <name type="scientific">Gloeobacter kilaueensis (strain ATCC BAA-2537 / CCAP 1431/1 / ULC 316 / JS1)</name>
    <dbReference type="NCBI Taxonomy" id="1183438"/>
    <lineage>
        <taxon>Bacteria</taxon>
        <taxon>Bacillati</taxon>
        <taxon>Cyanobacteriota</taxon>
        <taxon>Cyanophyceae</taxon>
        <taxon>Gloeobacterales</taxon>
        <taxon>Gloeobacteraceae</taxon>
        <taxon>Gloeobacter</taxon>
    </lineage>
</organism>
<dbReference type="Gene3D" id="1.10.1200.10">
    <property type="entry name" value="ACP-like"/>
    <property type="match status" value="1"/>
</dbReference>
<dbReference type="Proteomes" id="UP000017396">
    <property type="component" value="Chromosome"/>
</dbReference>
<dbReference type="SUPFAM" id="SSF56801">
    <property type="entry name" value="Acetyl-CoA synthetase-like"/>
    <property type="match status" value="2"/>
</dbReference>
<dbReference type="SUPFAM" id="SSF52777">
    <property type="entry name" value="CoA-dependent acyltransferases"/>
    <property type="match status" value="4"/>
</dbReference>
<dbReference type="InterPro" id="IPR029058">
    <property type="entry name" value="AB_hydrolase_fold"/>
</dbReference>
<accession>U5QGP7</accession>
<dbReference type="HOGENOM" id="CLU_000022_0_4_3"/>
<dbReference type="SMART" id="SM00823">
    <property type="entry name" value="PKS_PP"/>
    <property type="match status" value="2"/>
</dbReference>
<feature type="domain" description="Carrier" evidence="4">
    <location>
        <begin position="2037"/>
        <end position="2112"/>
    </location>
</feature>
<dbReference type="Pfam" id="PF00501">
    <property type="entry name" value="AMP-binding"/>
    <property type="match status" value="2"/>
</dbReference>
<dbReference type="Gene3D" id="3.30.300.30">
    <property type="match status" value="2"/>
</dbReference>
<dbReference type="InterPro" id="IPR009081">
    <property type="entry name" value="PP-bd_ACP"/>
</dbReference>
<proteinExistence type="predicted"/>
<dbReference type="GO" id="GO:0047527">
    <property type="term" value="F:2,3-dihydroxybenzoate-serine ligase activity"/>
    <property type="evidence" value="ECO:0007669"/>
    <property type="project" value="TreeGrafter"/>
</dbReference>
<name>U5QGP7_GLOK1</name>
<dbReference type="FunFam" id="1.10.1200.10:FF:000016">
    <property type="entry name" value="Non-ribosomal peptide synthase"/>
    <property type="match status" value="2"/>
</dbReference>
<dbReference type="Gene3D" id="2.30.38.10">
    <property type="entry name" value="Luciferase, Domain 3"/>
    <property type="match status" value="2"/>
</dbReference>
<dbReference type="FunFam" id="3.30.559.30:FF:000001">
    <property type="entry name" value="Non-ribosomal peptide synthetase"/>
    <property type="match status" value="2"/>
</dbReference>
<dbReference type="InterPro" id="IPR010071">
    <property type="entry name" value="AA_adenyl_dom"/>
</dbReference>
<evidence type="ECO:0000313" key="6">
    <source>
        <dbReference type="Proteomes" id="UP000017396"/>
    </source>
</evidence>
<evidence type="ECO:0000256" key="2">
    <source>
        <dbReference type="ARBA" id="ARBA00022450"/>
    </source>
</evidence>
<dbReference type="GO" id="GO:0008610">
    <property type="term" value="P:lipid biosynthetic process"/>
    <property type="evidence" value="ECO:0007669"/>
    <property type="project" value="UniProtKB-ARBA"/>
</dbReference>
<dbReference type="InterPro" id="IPR020845">
    <property type="entry name" value="AMP-binding_CS"/>
</dbReference>
<sequence length="2163" mass="239435">MNDSVSLASPALVGGHPAGRTTIRAPLSYAQQRLWFLDQFQPGNPAFNIRQAWRLRGPLAVEILKAALGEIVRRHGALRTTFAQGEDGPVQRVSESLGVDLPLVDLEALPATHREVEAQRQCRNLARHSFDLANGPLIYARLFRLAPEEHILALVIHHIVGDGWSIELLISELATLYKAFLTGEPSPLPPLAIQYTDFSEWQQRRLAGERVEQQLSYWKERLADAPAVLELPTDHPRPPVQTYNGALHTFNVSPALVSALKELAREEGTTLFTALLAAFQVLLFRYTGQTDLLVGTSIANRDRTEIEPLIGFFVNLLVLRTDLGGEPSFRKFLSRAGQVTLEALDHQDLPFEKLVEALQPERSLSHTPLFQVLFVLQVPEEAVSIPNLAVESFQIDSGVALYDLILSATELPQGGLRAEFEYNTDLFDPETIERMAGHLLTLLESLVADPDQPITSLPLLTAQEKQLFREWNATDRDYPRHLCIHQLFEQQVERTPEAVALVWDEEISYRELNERANQLAHHLQSLGVGAEVPVGICLERSPELIVSLLAVLKAGGAYVPLDPAYPTERLAFLIQDAGLTVLVSTESLADELPAGWFQLVLLDSESDLIASSSTDNPETSVTGENLAYVLYTSGSTGTPKGVLTPHKAVLRLLLNNPFFEVETDETFLQLAPVAFDASTFEIWAPLLHGATLVLAPARKLSLAEIAQLIEAHQITTLWLTAGLFHLMLTEQLPTLAKVRQLLAGGDVLSLPHVRKLLEQPGERVVINGYGPTESTTFACCYRMDRNTQLEGSVPIGKPIANTRVYVLDARAELVPVGVVGELFIGGDGLARGYLNRPELTAEKFVSDPFSESGGKLYRTGDLVRWQEDGVLEFVGRLDNQVKLRGFRIELGEIETVLSGHPGVREAAVLLREEASSTQSLVAYVVSGSEPAQPTQLRAYLKERLPEYMVPSAFVSLEALPLTANGKLDRKALPAPEMDGPDHSGDGIAPRTPLENILTGIWSEVLGRNGVGVEDNFFDLGGHSLLATLIISRVRKILSVEIPLQQLFTRPTIASLAEFIEVQRQTESLEADLPVLRHERLEHPPLSYAQQRLWFLDQWQPGDPFYNVPAALHLGGPLDPAILEAALNALIARHETLRTTFQIVQEQPRQIVASALELAVSLIDLQQFQETERAREYQRLSDAEARRPFDLAKGPLLRAVLFRFTPTEHVLLLTMHHIVSDGWSIGVFIQELAALYAAFQSDQPSPLPPLPIQYADFALWQRQWLRGKVLEEQLSYWQKQLTGAPEALNLPTDYPRPPVQRHDGATHAFALPASLTKSLERLAAQESTTLFMVLLAAFKVLLSRYSRQEDIVVGTPIANRNRAEIEPLIGFFVNTLVLRTDLGGEPSFRELLARVRQVTLEAFDHQDLPFEKLVEHLQPERLLSHNPLFQVMFILQNAPRSPDKIGELVLDLKEVESNTAKFDLTLAMEETAQGVAGVIEYDTDLFEMATIERMAGHLLTLLEAAVTDPDQAIASLPLLTEQEKQLFSQWNDTERDYPRHLCIHQLFEQQVERTPEAVALVWGKEKLSYRELNHRANQLAHHLQSLGVGAEVLVGICLERSPKLVVSLLAVLKAGGAYVPLDPNYPAERLAFMIQDVEVLVSEPATADRLPATGAKRVLLDGTNTLAEWPRVNPTSSAGSENLAYVIYTSGSTGKPKGVAIAHRSAVALIYWAREVFSDADLAGVLASTSICFDLSVFELFVPLSWGGSVILAANALDLPELEGVSLVNTVPSAMAELVRSNGVPASVRTVNLAGEPLQRRLVDQIYAIPTVQQLFNLYGPSEDTTYSTFIRMERQETGLPTIGRPIANTQIYILDAHQQRVPVGVPGELFIGGEGLARGYLKRPELTAEKFVPDPFAQEADGRLYRTGDLARWRADGTIEFLGRLDFQVKIRGFRIELGEIEAALLNHPEVREVIVVAREDNPGDLRLVAYISPHTGPGPTSTVLRAYLKEHLPEYMVPSAFVFLEALPLSPNGKVDRKALPAPTADRREIETDFVAPDSPVEEVLAGIWSEVLKREPIGVEDNFFALGGHSLLATQVLSRTRNVFRVELSLRSFFAQPTILHLARLVSEALRESPSSSDERIVPLVRQEEAAVLAQLGDLSDEEVQALLGDLLEQEEQAQNE</sequence>
<dbReference type="eggNOG" id="COG1020">
    <property type="taxonomic scope" value="Bacteria"/>
</dbReference>
<dbReference type="FunFam" id="3.30.300.30:FF:000010">
    <property type="entry name" value="Enterobactin synthetase component F"/>
    <property type="match status" value="2"/>
</dbReference>
<dbReference type="PANTHER" id="PTHR45527:SF1">
    <property type="entry name" value="FATTY ACID SYNTHASE"/>
    <property type="match status" value="1"/>
</dbReference>
<dbReference type="Gene3D" id="3.40.50.980">
    <property type="match status" value="4"/>
</dbReference>
<dbReference type="GO" id="GO:0005829">
    <property type="term" value="C:cytosol"/>
    <property type="evidence" value="ECO:0007669"/>
    <property type="project" value="TreeGrafter"/>
</dbReference>
<dbReference type="InterPro" id="IPR023213">
    <property type="entry name" value="CAT-like_dom_sf"/>
</dbReference>
<dbReference type="FunFam" id="3.30.559.10:FF:000012">
    <property type="entry name" value="Non-ribosomal peptide synthetase"/>
    <property type="match status" value="2"/>
</dbReference>
<dbReference type="InterPro" id="IPR006162">
    <property type="entry name" value="Ppantetheine_attach_site"/>
</dbReference>
<dbReference type="PROSITE" id="PS50075">
    <property type="entry name" value="CARRIER"/>
    <property type="match status" value="2"/>
</dbReference>
<dbReference type="Gene3D" id="3.30.559.10">
    <property type="entry name" value="Chloramphenicol acetyltransferase-like domain"/>
    <property type="match status" value="2"/>
</dbReference>
<dbReference type="InterPro" id="IPR020806">
    <property type="entry name" value="PKS_PP-bd"/>
</dbReference>
<dbReference type="Pfam" id="PF13193">
    <property type="entry name" value="AMP-binding_C"/>
    <property type="match status" value="2"/>
</dbReference>
<dbReference type="PATRIC" id="fig|1183438.3.peg.1780"/>
<evidence type="ECO:0000313" key="5">
    <source>
        <dbReference type="EMBL" id="AGY58063.1"/>
    </source>
</evidence>
<dbReference type="GO" id="GO:0009239">
    <property type="term" value="P:enterobactin biosynthetic process"/>
    <property type="evidence" value="ECO:0007669"/>
    <property type="project" value="TreeGrafter"/>
</dbReference>
<dbReference type="FunFam" id="3.40.50.980:FF:000001">
    <property type="entry name" value="Non-ribosomal peptide synthetase"/>
    <property type="match status" value="2"/>
</dbReference>
<dbReference type="FunFam" id="3.40.50.12780:FF:000012">
    <property type="entry name" value="Non-ribosomal peptide synthetase"/>
    <property type="match status" value="2"/>
</dbReference>
<dbReference type="Gene3D" id="3.30.559.30">
    <property type="entry name" value="Nonribosomal peptide synthetase, condensation domain"/>
    <property type="match status" value="2"/>
</dbReference>
<evidence type="ECO:0000259" key="4">
    <source>
        <dbReference type="PROSITE" id="PS50075"/>
    </source>
</evidence>
<gene>
    <name evidence="5" type="ORF">GKIL_1817</name>
</gene>
<dbReference type="InterPro" id="IPR000873">
    <property type="entry name" value="AMP-dep_synth/lig_dom"/>
</dbReference>
<dbReference type="InterPro" id="IPR025110">
    <property type="entry name" value="AMP-bd_C"/>
</dbReference>
<dbReference type="InterPro" id="IPR001242">
    <property type="entry name" value="Condensation_dom"/>
</dbReference>
<dbReference type="EMBL" id="CP003587">
    <property type="protein sequence ID" value="AGY58063.1"/>
    <property type="molecule type" value="Genomic_DNA"/>
</dbReference>
<dbReference type="GO" id="GO:0043041">
    <property type="term" value="P:amino acid activation for nonribosomal peptide biosynthetic process"/>
    <property type="evidence" value="ECO:0007669"/>
    <property type="project" value="TreeGrafter"/>
</dbReference>
<dbReference type="Gene3D" id="3.40.50.1820">
    <property type="entry name" value="alpha/beta hydrolase"/>
    <property type="match status" value="1"/>
</dbReference>
<dbReference type="STRING" id="1183438.GKIL_1817"/>
<dbReference type="GO" id="GO:0009366">
    <property type="term" value="C:enterobactin synthetase complex"/>
    <property type="evidence" value="ECO:0007669"/>
    <property type="project" value="TreeGrafter"/>
</dbReference>
<dbReference type="CDD" id="cd12117">
    <property type="entry name" value="A_NRPS_Srf_like"/>
    <property type="match status" value="1"/>
</dbReference>
<dbReference type="Pfam" id="PF00550">
    <property type="entry name" value="PP-binding"/>
    <property type="match status" value="2"/>
</dbReference>
<dbReference type="RefSeq" id="WP_023173187.1">
    <property type="nucleotide sequence ID" value="NC_022600.1"/>
</dbReference>
<dbReference type="Pfam" id="PF00668">
    <property type="entry name" value="Condensation"/>
    <property type="match status" value="2"/>
</dbReference>
<dbReference type="OrthoDB" id="9757538at2"/>
<dbReference type="GO" id="GO:0031177">
    <property type="term" value="F:phosphopantetheine binding"/>
    <property type="evidence" value="ECO:0007669"/>
    <property type="project" value="InterPro"/>
</dbReference>
<dbReference type="CDD" id="cd19531">
    <property type="entry name" value="LCL_NRPS-like"/>
    <property type="match status" value="2"/>
</dbReference>
<keyword evidence="3" id="KW-0597">Phosphoprotein</keyword>
<dbReference type="KEGG" id="glj:GKIL_1817"/>